<reference evidence="2" key="1">
    <citation type="journal article" date="2023" name="Hortic. Res.">
        <title>A chromosome-level phased genome enabling allele-level studies in sweet orange: a case study on citrus Huanglongbing tolerance.</title>
        <authorList>
            <person name="Wu B."/>
            <person name="Yu Q."/>
            <person name="Deng Z."/>
            <person name="Duan Y."/>
            <person name="Luo F."/>
            <person name="Gmitter F. Jr."/>
        </authorList>
    </citation>
    <scope>NUCLEOTIDE SEQUENCE [LARGE SCALE GENOMIC DNA]</scope>
    <source>
        <strain evidence="2">cv. Valencia</strain>
    </source>
</reference>
<organism evidence="1 2">
    <name type="scientific">Citrus sinensis</name>
    <name type="common">Sweet orange</name>
    <name type="synonym">Citrus aurantium var. sinensis</name>
    <dbReference type="NCBI Taxonomy" id="2711"/>
    <lineage>
        <taxon>Eukaryota</taxon>
        <taxon>Viridiplantae</taxon>
        <taxon>Streptophyta</taxon>
        <taxon>Embryophyta</taxon>
        <taxon>Tracheophyta</taxon>
        <taxon>Spermatophyta</taxon>
        <taxon>Magnoliopsida</taxon>
        <taxon>eudicotyledons</taxon>
        <taxon>Gunneridae</taxon>
        <taxon>Pentapetalae</taxon>
        <taxon>rosids</taxon>
        <taxon>malvids</taxon>
        <taxon>Sapindales</taxon>
        <taxon>Rutaceae</taxon>
        <taxon>Aurantioideae</taxon>
        <taxon>Citrus</taxon>
    </lineage>
</organism>
<gene>
    <name evidence="1" type="ORF">KPL71_017872</name>
</gene>
<keyword evidence="2" id="KW-1185">Reference proteome</keyword>
<dbReference type="Proteomes" id="UP000829398">
    <property type="component" value="Chromosome 6"/>
</dbReference>
<evidence type="ECO:0000313" key="1">
    <source>
        <dbReference type="EMBL" id="KAH9735802.1"/>
    </source>
</evidence>
<accession>A0ACB8JT48</accession>
<name>A0ACB8JT48_CITSI</name>
<evidence type="ECO:0000313" key="2">
    <source>
        <dbReference type="Proteomes" id="UP000829398"/>
    </source>
</evidence>
<comment type="caution">
    <text evidence="1">The sequence shown here is derived from an EMBL/GenBank/DDBJ whole genome shotgun (WGS) entry which is preliminary data.</text>
</comment>
<sequence length="902" mass="102723">MVEGETSRIGERSTETISGDTSGGRRDLSNRYSTPIIGGQKIDVEKFDGKINFGMRRREVIDALIQIDLNVVLKNKRHLDWAMEKKKKRGGKNSQSKSRTRNIARDECAFYHEKGHWRKDCPKAQKRDVKKLAAANMARKDEDSDYSLSITPAACVASSIVMGNDQPYRTMGIGTIRLKMIDGIIRELKEVRFVPALKKNLISVGALEAKGYKVIIEDGIMKFTHGVMVILQGVRRHNLYYFKGGTTDEANVVEAHSDTTKLWHVRLGHASENDVWGPTKTASIGGSHYFVTFVDDFSRRVWVYTMRANDEILEIFVKWKKLVETQTGRKIKVLRYDNRGEYIFDPFLQVRCMLSNAGLDKKFWAEAVSYASHLVNRLPSVAIGGKTPMEMWSGKHAQDYDSLRIFGCSAYYHGKLDPRARKTIFVGFKGGVKGFKLWDIEDKKFVCNKDVTFDEASIMKTSSSPQVENKTKEVFQRVEFDVTPYVLVSSTSKKGSTMEVTPRVEEDVVSFDVPQNEETIDDVDNDDFIAIRRPRREIKKPRWLTKDMVVAYALLIIDDDIPNTFASKNRDEIERLKKQLASEFQMKDLGDAQRILGMEIRRDKKNGSIWLTQKSYLKKVLERFGMDDKTKPVCTPLAPHFKLSSSSCPRSQEERDYMARVPYASVVGSLMYAMVCTRPDISQAVTMVSRYMHNLGKNHWLAVKWILQYLYGTVDVGLLFKKDCGQQCVGYCDSDFAGDLDKRRSTTGYVFTLGGGPVSWRSILQSTIALSTTEAEYMAVIEAVKEAIWLKGLLSDLGVIQENIAVFCDNQSAIFLAKNQTYHARTKHIDVKYHYVREIIESGVVLLKKIDTKDNPSDMLTKVRRQSQRCSHFGDDDWLVVSSDLDKSSPRWRIVEKSKSFG</sequence>
<proteinExistence type="predicted"/>
<dbReference type="EMBL" id="CM039175">
    <property type="protein sequence ID" value="KAH9735802.1"/>
    <property type="molecule type" value="Genomic_DNA"/>
</dbReference>
<protein>
    <submittedName>
        <fullName evidence="1">Integrase catalytic domain-containing protein</fullName>
    </submittedName>
</protein>